<feature type="non-terminal residue" evidence="1">
    <location>
        <position position="1"/>
    </location>
</feature>
<reference evidence="1" key="1">
    <citation type="journal article" date="2014" name="Front. Microbiol.">
        <title>High frequency of phylogenetically diverse reductive dehalogenase-homologous genes in deep subseafloor sedimentary metagenomes.</title>
        <authorList>
            <person name="Kawai M."/>
            <person name="Futagami T."/>
            <person name="Toyoda A."/>
            <person name="Takaki Y."/>
            <person name="Nishi S."/>
            <person name="Hori S."/>
            <person name="Arai W."/>
            <person name="Tsubouchi T."/>
            <person name="Morono Y."/>
            <person name="Uchiyama I."/>
            <person name="Ito T."/>
            <person name="Fujiyama A."/>
            <person name="Inagaki F."/>
            <person name="Takami H."/>
        </authorList>
    </citation>
    <scope>NUCLEOTIDE SEQUENCE</scope>
    <source>
        <strain evidence="1">Expedition CK06-06</strain>
    </source>
</reference>
<protein>
    <submittedName>
        <fullName evidence="1">Uncharacterized protein</fullName>
    </submittedName>
</protein>
<gene>
    <name evidence="1" type="ORF">S01H1_59896</name>
</gene>
<accession>X0VZ07</accession>
<name>X0VZ07_9ZZZZ</name>
<organism evidence="1">
    <name type="scientific">marine sediment metagenome</name>
    <dbReference type="NCBI Taxonomy" id="412755"/>
    <lineage>
        <taxon>unclassified sequences</taxon>
        <taxon>metagenomes</taxon>
        <taxon>ecological metagenomes</taxon>
    </lineage>
</organism>
<dbReference type="AlphaFoldDB" id="X0VZ07"/>
<comment type="caution">
    <text evidence="1">The sequence shown here is derived from an EMBL/GenBank/DDBJ whole genome shotgun (WGS) entry which is preliminary data.</text>
</comment>
<dbReference type="EMBL" id="BARS01039202">
    <property type="protein sequence ID" value="GAG16332.1"/>
    <property type="molecule type" value="Genomic_DNA"/>
</dbReference>
<sequence>DGVVNSRGFDKLEKGLGGERFLAINTALDTGRKAGMAKFINYLFKEVGKNKEKYGDIAIMFDGRTLAGIVRRANRGTLSPDEKIITEEVKFKNVKSREGFRVPGEALEF</sequence>
<evidence type="ECO:0000313" key="1">
    <source>
        <dbReference type="EMBL" id="GAG16332.1"/>
    </source>
</evidence>
<proteinExistence type="predicted"/>